<dbReference type="GO" id="GO:0002115">
    <property type="term" value="P:store-operated calcium entry"/>
    <property type="evidence" value="ECO:0007669"/>
    <property type="project" value="TreeGrafter"/>
</dbReference>
<dbReference type="EMBL" id="LR788710">
    <property type="protein sequence ID" value="CAB3264572.1"/>
    <property type="molecule type" value="mRNA"/>
</dbReference>
<feature type="transmembrane region" description="Helical" evidence="7">
    <location>
        <begin position="56"/>
        <end position="75"/>
    </location>
</feature>
<dbReference type="PANTHER" id="PTHR31501:SF7">
    <property type="entry name" value="CALCIUM RELEASE-ACTIVATED CALCIUM CHANNEL PROTEIN 1"/>
    <property type="match status" value="1"/>
</dbReference>
<evidence type="ECO:0000256" key="1">
    <source>
        <dbReference type="ARBA" id="ARBA00004141"/>
    </source>
</evidence>
<proteinExistence type="evidence at transcript level"/>
<comment type="subcellular location">
    <subcellularLocation>
        <location evidence="1">Membrane</location>
        <topology evidence="1">Multi-pass membrane protein</topology>
    </subcellularLocation>
</comment>
<keyword evidence="4 7" id="KW-1133">Transmembrane helix</keyword>
<evidence type="ECO:0000256" key="7">
    <source>
        <dbReference type="SAM" id="Phobius"/>
    </source>
</evidence>
<feature type="transmembrane region" description="Helical" evidence="7">
    <location>
        <begin position="198"/>
        <end position="222"/>
    </location>
</feature>
<organism evidence="8">
    <name type="scientific">Phallusia mammillata</name>
    <dbReference type="NCBI Taxonomy" id="59560"/>
    <lineage>
        <taxon>Eukaryota</taxon>
        <taxon>Metazoa</taxon>
        <taxon>Chordata</taxon>
        <taxon>Tunicata</taxon>
        <taxon>Ascidiacea</taxon>
        <taxon>Phlebobranchia</taxon>
        <taxon>Ascidiidae</taxon>
        <taxon>Phallusia</taxon>
    </lineage>
</organism>
<evidence type="ECO:0000256" key="4">
    <source>
        <dbReference type="ARBA" id="ARBA00022989"/>
    </source>
</evidence>
<name>A0A6F9DM95_9ASCI</name>
<dbReference type="GO" id="GO:0015279">
    <property type="term" value="F:store-operated calcium channel activity"/>
    <property type="evidence" value="ECO:0007669"/>
    <property type="project" value="TreeGrafter"/>
</dbReference>
<evidence type="ECO:0000256" key="3">
    <source>
        <dbReference type="ARBA" id="ARBA00022692"/>
    </source>
</evidence>
<accession>A0A6F9DM95</accession>
<dbReference type="FunFam" id="1.20.140.140:FF:000005">
    <property type="entry name" value="calcium release-activated calcium channel protein 1"/>
    <property type="match status" value="1"/>
</dbReference>
<keyword evidence="5 7" id="KW-0472">Membrane</keyword>
<dbReference type="InterPro" id="IPR012446">
    <property type="entry name" value="CRAC_channel"/>
</dbReference>
<dbReference type="InterPro" id="IPR038350">
    <property type="entry name" value="Orai_sf"/>
</dbReference>
<dbReference type="Pfam" id="PF07856">
    <property type="entry name" value="Orai-1"/>
    <property type="match status" value="1"/>
</dbReference>
<dbReference type="Gene3D" id="1.20.140.140">
    <property type="entry name" value="Calcium release-activated calcium channel protein Orai"/>
    <property type="match status" value="1"/>
</dbReference>
<gene>
    <name evidence="8" type="primary">Orai1</name>
</gene>
<dbReference type="PANTHER" id="PTHR31501">
    <property type="entry name" value="CALCIUM RELEASE-ACTIVATED CALCIUM CHANNEL PROTEIN 1"/>
    <property type="match status" value="1"/>
</dbReference>
<evidence type="ECO:0000256" key="2">
    <source>
        <dbReference type="ARBA" id="ARBA00008062"/>
    </source>
</evidence>
<protein>
    <submittedName>
        <fullName evidence="8">Calcium release-activated calcium channel protein 1</fullName>
    </submittedName>
</protein>
<evidence type="ECO:0000256" key="6">
    <source>
        <dbReference type="SAM" id="MobiDB-lite"/>
    </source>
</evidence>
<comment type="similarity">
    <text evidence="2">Belongs to the Orai family.</text>
</comment>
<feature type="transmembrane region" description="Helical" evidence="7">
    <location>
        <begin position="87"/>
        <end position="108"/>
    </location>
</feature>
<feature type="region of interest" description="Disordered" evidence="6">
    <location>
        <begin position="280"/>
        <end position="315"/>
    </location>
</feature>
<reference evidence="8" key="1">
    <citation type="submission" date="2020-04" db="EMBL/GenBank/DDBJ databases">
        <authorList>
            <person name="Neveu A P."/>
        </authorList>
    </citation>
    <scope>NUCLEOTIDE SEQUENCE</scope>
    <source>
        <tissue evidence="8">Whole embryo</tissue>
    </source>
</reference>
<dbReference type="GO" id="GO:0016020">
    <property type="term" value="C:membrane"/>
    <property type="evidence" value="ECO:0007669"/>
    <property type="project" value="UniProtKB-SubCell"/>
</dbReference>
<evidence type="ECO:0000256" key="5">
    <source>
        <dbReference type="ARBA" id="ARBA00023136"/>
    </source>
</evidence>
<evidence type="ECO:0000313" key="8">
    <source>
        <dbReference type="EMBL" id="CAB3264572.1"/>
    </source>
</evidence>
<sequence length="315" mass="35110">MSVVTGKQIIDGNSRHSPLSLYSRGSTYSGGNRLYTRGNMTTQWRQLYLSRAKLKAVSRTSALIAGFAMVAMVEVQLDRDVRYDPTLLIMFSCVTTCLVAVHLFALMISTCMLPNIEAVSNIHHAKAIEQSPHLRMRTYIEVAWILSTGVGLILFMIEIALLIWLKFETLDQSSSASCPSCRTNVTQPNQVSVNNGQIPAWVATGVLIPVVFLFVAFAAYFYRTLAEHKYTMFKDAFNELEILEREMKTEAEMSRLHPNSMQLEDGYHVSVSRMHSGASMQSQVAPDHLRPSFNQDVHGPSQGSSLSGHFSVDPV</sequence>
<keyword evidence="3 7" id="KW-0812">Transmembrane</keyword>
<feature type="transmembrane region" description="Helical" evidence="7">
    <location>
        <begin position="142"/>
        <end position="165"/>
    </location>
</feature>
<dbReference type="AlphaFoldDB" id="A0A6F9DM95"/>